<dbReference type="GeneID" id="85330319"/>
<keyword evidence="2" id="KW-1185">Reference proteome</keyword>
<sequence length="156" mass="17217">MSLYPVYIGIWTNWSDGSKVLTVGRNDGPLLISAIALFVGLSIAKSETGPHHALQVLLRNSTSSASSLWAFVIVSWPGVTARSAPHHLGINARPNSRLRFRMAITCAPILAEERHSSNRTHTPPRPCFSTDDAYWYYYLGPTSYGNFTLVAFDSAY</sequence>
<protein>
    <submittedName>
        <fullName evidence="1">Uncharacterized protein</fullName>
    </submittedName>
</protein>
<evidence type="ECO:0000313" key="2">
    <source>
        <dbReference type="Proteomes" id="UP001172101"/>
    </source>
</evidence>
<dbReference type="RefSeq" id="XP_060295934.1">
    <property type="nucleotide sequence ID" value="XM_060447049.1"/>
</dbReference>
<dbReference type="Proteomes" id="UP001172101">
    <property type="component" value="Unassembled WGS sequence"/>
</dbReference>
<accession>A0AA40DXY8</accession>
<organism evidence="1 2">
    <name type="scientific">Lasiosphaeria miniovina</name>
    <dbReference type="NCBI Taxonomy" id="1954250"/>
    <lineage>
        <taxon>Eukaryota</taxon>
        <taxon>Fungi</taxon>
        <taxon>Dikarya</taxon>
        <taxon>Ascomycota</taxon>
        <taxon>Pezizomycotina</taxon>
        <taxon>Sordariomycetes</taxon>
        <taxon>Sordariomycetidae</taxon>
        <taxon>Sordariales</taxon>
        <taxon>Lasiosphaeriaceae</taxon>
        <taxon>Lasiosphaeria</taxon>
    </lineage>
</organism>
<evidence type="ECO:0000313" key="1">
    <source>
        <dbReference type="EMBL" id="KAK0717141.1"/>
    </source>
</evidence>
<proteinExistence type="predicted"/>
<dbReference type="EMBL" id="JAUIRO010000004">
    <property type="protein sequence ID" value="KAK0717141.1"/>
    <property type="molecule type" value="Genomic_DNA"/>
</dbReference>
<dbReference type="AlphaFoldDB" id="A0AA40DXY8"/>
<gene>
    <name evidence="1" type="ORF">B0T26DRAFT_802366</name>
</gene>
<reference evidence="1" key="1">
    <citation type="submission" date="2023-06" db="EMBL/GenBank/DDBJ databases">
        <title>Genome-scale phylogeny and comparative genomics of the fungal order Sordariales.</title>
        <authorList>
            <consortium name="Lawrence Berkeley National Laboratory"/>
            <person name="Hensen N."/>
            <person name="Bonometti L."/>
            <person name="Westerberg I."/>
            <person name="Brannstrom I.O."/>
            <person name="Guillou S."/>
            <person name="Cros-Aarteil S."/>
            <person name="Calhoun S."/>
            <person name="Haridas S."/>
            <person name="Kuo A."/>
            <person name="Mondo S."/>
            <person name="Pangilinan J."/>
            <person name="Riley R."/>
            <person name="LaButti K."/>
            <person name="Andreopoulos B."/>
            <person name="Lipzen A."/>
            <person name="Chen C."/>
            <person name="Yanf M."/>
            <person name="Daum C."/>
            <person name="Ng V."/>
            <person name="Clum A."/>
            <person name="Steindorff A."/>
            <person name="Ohm R."/>
            <person name="Martin F."/>
            <person name="Silar P."/>
            <person name="Natvig D."/>
            <person name="Lalanne C."/>
            <person name="Gautier V."/>
            <person name="Ament-velasquez S.L."/>
            <person name="Kruys A."/>
            <person name="Hutchinson M.I."/>
            <person name="Powell A.J."/>
            <person name="Barry K."/>
            <person name="Miller A.N."/>
            <person name="Grigoriev I.V."/>
            <person name="Debuchy R."/>
            <person name="Gladieux P."/>
            <person name="Thoren M.H."/>
            <person name="Johannesson H."/>
        </authorList>
    </citation>
    <scope>NUCLEOTIDE SEQUENCE</scope>
    <source>
        <strain evidence="1">SMH2392-1A</strain>
    </source>
</reference>
<name>A0AA40DXY8_9PEZI</name>
<comment type="caution">
    <text evidence="1">The sequence shown here is derived from an EMBL/GenBank/DDBJ whole genome shotgun (WGS) entry which is preliminary data.</text>
</comment>